<accession>A0A931PTE3</accession>
<reference evidence="1" key="1">
    <citation type="submission" date="2020-07" db="EMBL/GenBank/DDBJ databases">
        <title>Huge and variable diversity of episymbiotic CPR bacteria and DPANN archaea in groundwater ecosystems.</title>
        <authorList>
            <person name="He C.Y."/>
            <person name="Keren R."/>
            <person name="Whittaker M."/>
            <person name="Farag I.F."/>
            <person name="Doudna J."/>
            <person name="Cate J.H.D."/>
            <person name="Banfield J.F."/>
        </authorList>
    </citation>
    <scope>NUCLEOTIDE SEQUENCE</scope>
    <source>
        <strain evidence="1">NC_groundwater_17_Pr7_B-0.1um_64_12</strain>
    </source>
</reference>
<evidence type="ECO:0000313" key="2">
    <source>
        <dbReference type="Proteomes" id="UP000727962"/>
    </source>
</evidence>
<dbReference type="InterPro" id="IPR027417">
    <property type="entry name" value="P-loop_NTPase"/>
</dbReference>
<dbReference type="Proteomes" id="UP000727962">
    <property type="component" value="Unassembled WGS sequence"/>
</dbReference>
<evidence type="ECO:0000313" key="1">
    <source>
        <dbReference type="EMBL" id="MBI1756358.1"/>
    </source>
</evidence>
<gene>
    <name evidence="1" type="ORF">HYR64_04535</name>
</gene>
<sequence>MPIHFLHVRKAGGTAIRHTLSPVAEAYSIILHGHDTRLSQVPVGEKVFFVLRHPVTRFVSGFNSRLRKGLPRHFIEWRPEEERAFEAFQTPNSLAEALSNPEVRSRAEDAMLSIAHVSSSFADWFDGIEEVERRLPDIVLICFQEKLLADFERLKKLLGLPPQLSLPTDPVKAHATPTGLNRRLSKLALDNLGEWYKADIAFYERCAELRRATVW</sequence>
<name>A0A931PTE3_FIMGI</name>
<dbReference type="AlphaFoldDB" id="A0A931PTE3"/>
<proteinExistence type="predicted"/>
<protein>
    <recommendedName>
        <fullName evidence="3">Sulfotransferase family protein</fullName>
    </recommendedName>
</protein>
<dbReference type="SUPFAM" id="SSF52540">
    <property type="entry name" value="P-loop containing nucleoside triphosphate hydrolases"/>
    <property type="match status" value="1"/>
</dbReference>
<dbReference type="Gene3D" id="3.40.50.300">
    <property type="entry name" value="P-loop containing nucleotide triphosphate hydrolases"/>
    <property type="match status" value="1"/>
</dbReference>
<comment type="caution">
    <text evidence="1">The sequence shown here is derived from an EMBL/GenBank/DDBJ whole genome shotgun (WGS) entry which is preliminary data.</text>
</comment>
<organism evidence="1 2">
    <name type="scientific">Fimbriimonas ginsengisoli</name>
    <dbReference type="NCBI Taxonomy" id="1005039"/>
    <lineage>
        <taxon>Bacteria</taxon>
        <taxon>Bacillati</taxon>
        <taxon>Armatimonadota</taxon>
        <taxon>Fimbriimonadia</taxon>
        <taxon>Fimbriimonadales</taxon>
        <taxon>Fimbriimonadaceae</taxon>
        <taxon>Fimbriimonas</taxon>
    </lineage>
</organism>
<evidence type="ECO:0008006" key="3">
    <source>
        <dbReference type="Google" id="ProtNLM"/>
    </source>
</evidence>
<dbReference type="EMBL" id="JACOSL010000029">
    <property type="protein sequence ID" value="MBI1756358.1"/>
    <property type="molecule type" value="Genomic_DNA"/>
</dbReference>